<dbReference type="RefSeq" id="WP_089709197.1">
    <property type="nucleotide sequence ID" value="NZ_FMAR01000002.1"/>
</dbReference>
<dbReference type="PANTHER" id="PTHR13847">
    <property type="entry name" value="SARCOSINE DEHYDROGENASE-RELATED"/>
    <property type="match status" value="1"/>
</dbReference>
<dbReference type="OrthoDB" id="9767869at2"/>
<evidence type="ECO:0000313" key="3">
    <source>
        <dbReference type="Proteomes" id="UP000242818"/>
    </source>
</evidence>
<proteinExistence type="predicted"/>
<dbReference type="SUPFAM" id="SSF51905">
    <property type="entry name" value="FAD/NAD(P)-binding domain"/>
    <property type="match status" value="1"/>
</dbReference>
<dbReference type="STRING" id="1335309.GA0116948_102143"/>
<evidence type="ECO:0000259" key="1">
    <source>
        <dbReference type="Pfam" id="PF01266"/>
    </source>
</evidence>
<organism evidence="2 3">
    <name type="scientific">Chitinophaga costaii</name>
    <dbReference type="NCBI Taxonomy" id="1335309"/>
    <lineage>
        <taxon>Bacteria</taxon>
        <taxon>Pseudomonadati</taxon>
        <taxon>Bacteroidota</taxon>
        <taxon>Chitinophagia</taxon>
        <taxon>Chitinophagales</taxon>
        <taxon>Chitinophagaceae</taxon>
        <taxon>Chitinophaga</taxon>
    </lineage>
</organism>
<dbReference type="GO" id="GO:0005737">
    <property type="term" value="C:cytoplasm"/>
    <property type="evidence" value="ECO:0007669"/>
    <property type="project" value="TreeGrafter"/>
</dbReference>
<dbReference type="InterPro" id="IPR036188">
    <property type="entry name" value="FAD/NAD-bd_sf"/>
</dbReference>
<dbReference type="EMBL" id="FMAR01000002">
    <property type="protein sequence ID" value="SCB94297.1"/>
    <property type="molecule type" value="Genomic_DNA"/>
</dbReference>
<dbReference type="Gene3D" id="3.50.50.60">
    <property type="entry name" value="FAD/NAD(P)-binding domain"/>
    <property type="match status" value="1"/>
</dbReference>
<evidence type="ECO:0000313" key="2">
    <source>
        <dbReference type="EMBL" id="SCB94297.1"/>
    </source>
</evidence>
<gene>
    <name evidence="2" type="ORF">GA0116948_102143</name>
</gene>
<keyword evidence="3" id="KW-1185">Reference proteome</keyword>
<name>A0A1C4AID3_9BACT</name>
<accession>A0A1C4AID3</accession>
<protein>
    <submittedName>
        <fullName evidence="2">Glycine/D-amino acid oxidase</fullName>
    </submittedName>
</protein>
<dbReference type="AlphaFoldDB" id="A0A1C4AID3"/>
<feature type="domain" description="FAD dependent oxidoreductase" evidence="1">
    <location>
        <begin position="39"/>
        <end position="393"/>
    </location>
</feature>
<dbReference type="PANTHER" id="PTHR13847:SF281">
    <property type="entry name" value="FAD DEPENDENT OXIDOREDUCTASE DOMAIN-CONTAINING PROTEIN"/>
    <property type="match status" value="1"/>
</dbReference>
<dbReference type="Proteomes" id="UP000242818">
    <property type="component" value="Unassembled WGS sequence"/>
</dbReference>
<sequence length="419" mass="46883">MDQAETPIENKFYSVQESVWKHTVPYFQGLPLKEDLRADVVIVGGGIAGISIAYSLVTLGLKVVLVEKGDLGSGETVHSTAHLSTALDSRYYKIEKIFGKDFSRMTADSHRAAIDFIELVCKTENIDAEFLRVPGYLLLHSSDQPYNLHKEYEAAMDAGLPVKWLDLIPGIRHGHQEGIEFMHQAQFQPLKYITGLANAAAEKGAQIFTRTQADNIYTGGISTQQGFRVEARYVVIATNNPVNDRNMMHGKQFAYRTYVIGLRIPKDSLPQALWWDTGDQHAKSLLSPYHYVRTATYNNTYDLLLVGGEDHPTGLAFENREFGDDRYAALEARTRTHFPMAAEVIYRWFGQVMEPMDGLAFIGRNPGDKDNVFIVTGDAGNGLTHGTIAALLIPDLIMQKENRWASLYNPSRKKNSNHG</sequence>
<reference evidence="2 3" key="1">
    <citation type="submission" date="2016-08" db="EMBL/GenBank/DDBJ databases">
        <authorList>
            <person name="Seilhamer J.J."/>
        </authorList>
    </citation>
    <scope>NUCLEOTIDE SEQUENCE [LARGE SCALE GENOMIC DNA]</scope>
    <source>
        <strain evidence="2 3">A37T2</strain>
    </source>
</reference>
<dbReference type="InterPro" id="IPR006076">
    <property type="entry name" value="FAD-dep_OxRdtase"/>
</dbReference>
<dbReference type="Gene3D" id="3.30.9.10">
    <property type="entry name" value="D-Amino Acid Oxidase, subunit A, domain 2"/>
    <property type="match status" value="1"/>
</dbReference>
<dbReference type="Pfam" id="PF01266">
    <property type="entry name" value="DAO"/>
    <property type="match status" value="1"/>
</dbReference>